<proteinExistence type="predicted"/>
<accession>A0A4Y9Y858</accession>
<dbReference type="EMBL" id="SEOQ01000664">
    <property type="protein sequence ID" value="TFY58704.1"/>
    <property type="molecule type" value="Genomic_DNA"/>
</dbReference>
<evidence type="ECO:0000256" key="1">
    <source>
        <dbReference type="SAM" id="MobiDB-lite"/>
    </source>
</evidence>
<dbReference type="AlphaFoldDB" id="A0A4Y9Y858"/>
<sequence>MLAPAEPTLTTACFSHVPHPRLSALSSACTFRDYHQRASASRLCRATRPTGRPRRRSRDNRQATGHGPPPEPSVNATPQPQLVPPDR</sequence>
<protein>
    <submittedName>
        <fullName evidence="2">Uncharacterized protein</fullName>
    </submittedName>
</protein>
<evidence type="ECO:0000313" key="3">
    <source>
        <dbReference type="Proteomes" id="UP000298327"/>
    </source>
</evidence>
<dbReference type="Proteomes" id="UP000298327">
    <property type="component" value="Unassembled WGS sequence"/>
</dbReference>
<comment type="caution">
    <text evidence="2">The sequence shown here is derived from an EMBL/GenBank/DDBJ whole genome shotgun (WGS) entry which is preliminary data.</text>
</comment>
<reference evidence="2 3" key="1">
    <citation type="submission" date="2019-02" db="EMBL/GenBank/DDBJ databases">
        <title>Genome sequencing of the rare red list fungi Dentipellis fragilis.</title>
        <authorList>
            <person name="Buettner E."/>
            <person name="Kellner H."/>
        </authorList>
    </citation>
    <scope>NUCLEOTIDE SEQUENCE [LARGE SCALE GENOMIC DNA]</scope>
    <source>
        <strain evidence="2 3">DSM 105465</strain>
    </source>
</reference>
<gene>
    <name evidence="2" type="ORF">EVG20_g8051</name>
</gene>
<name>A0A4Y9Y858_9AGAM</name>
<organism evidence="2 3">
    <name type="scientific">Dentipellis fragilis</name>
    <dbReference type="NCBI Taxonomy" id="205917"/>
    <lineage>
        <taxon>Eukaryota</taxon>
        <taxon>Fungi</taxon>
        <taxon>Dikarya</taxon>
        <taxon>Basidiomycota</taxon>
        <taxon>Agaricomycotina</taxon>
        <taxon>Agaricomycetes</taxon>
        <taxon>Russulales</taxon>
        <taxon>Hericiaceae</taxon>
        <taxon>Dentipellis</taxon>
    </lineage>
</organism>
<evidence type="ECO:0000313" key="2">
    <source>
        <dbReference type="EMBL" id="TFY58704.1"/>
    </source>
</evidence>
<feature type="region of interest" description="Disordered" evidence="1">
    <location>
        <begin position="38"/>
        <end position="87"/>
    </location>
</feature>
<keyword evidence="3" id="KW-1185">Reference proteome</keyword>